<organism evidence="4 5">
    <name type="scientific">Niveispirillum lacus</name>
    <dbReference type="NCBI Taxonomy" id="1981099"/>
    <lineage>
        <taxon>Bacteria</taxon>
        <taxon>Pseudomonadati</taxon>
        <taxon>Pseudomonadota</taxon>
        <taxon>Alphaproteobacteria</taxon>
        <taxon>Rhodospirillales</taxon>
        <taxon>Azospirillaceae</taxon>
        <taxon>Niveispirillum</taxon>
    </lineage>
</organism>
<feature type="signal peptide" evidence="3">
    <location>
        <begin position="1"/>
        <end position="29"/>
    </location>
</feature>
<dbReference type="Gene3D" id="2.160.20.10">
    <property type="entry name" value="Single-stranded right-handed beta-helix, Pectin lyase-like"/>
    <property type="match status" value="1"/>
</dbReference>
<keyword evidence="4" id="KW-0456">Lyase</keyword>
<keyword evidence="5" id="KW-1185">Reference proteome</keyword>
<evidence type="ECO:0000313" key="4">
    <source>
        <dbReference type="EMBL" id="OYQ31692.1"/>
    </source>
</evidence>
<evidence type="ECO:0000256" key="1">
    <source>
        <dbReference type="ARBA" id="ARBA00022723"/>
    </source>
</evidence>
<dbReference type="Proteomes" id="UP000216998">
    <property type="component" value="Unassembled WGS sequence"/>
</dbReference>
<accession>A0A255YR70</accession>
<evidence type="ECO:0000313" key="5">
    <source>
        <dbReference type="Proteomes" id="UP000216998"/>
    </source>
</evidence>
<reference evidence="4 5" key="1">
    <citation type="submission" date="2017-07" db="EMBL/GenBank/DDBJ databases">
        <title>Niveispirillum cyanobacteriorum sp. nov., isolated from cyanobacterial aggregates in a eutrophic lake.</title>
        <authorList>
            <person name="Cai H."/>
        </authorList>
    </citation>
    <scope>NUCLEOTIDE SEQUENCE [LARGE SCALE GENOMIC DNA]</scope>
    <source>
        <strain evidence="5">TH1-14</strain>
    </source>
</reference>
<keyword evidence="2" id="KW-0325">Glycoprotein</keyword>
<sequence>MLQLHVQGAVTVPALLLAAALATTIPAFPGAEGAGAAALGGRGGVVLRVTNLDDSGPGSLRAAVETAGPRTIIFDIGGTITLKSPLTVRQGRLTLAGQTAPGGGITLRGQPFRIHADDVVVRYLRVRLGDEQGIESDAFEITGGRRIMVDHVSASWSVDESLSIGSTYKQVADGPYDITVQWSIIAQSLNRSLHGKGQHGYGTLLRCSHGAKISFHHNLWAHHMARMPRPGNTQMPPVDSIGPFYQFQSNVFYNWGGTASGYNADQGRKASMVSYDFIDNSYIPGPNSQGKLAFEEANPNASLYFAGNSMEGTVPVDPWSLVQAPVGTRRDAPLPDLPLLTQDPAATALPRVLASAGASLVRDRIDEQVVTSVTQGTGTLIDSQTQAGGWPDLARGQPWTDSDGDGMPDAWETARRLNPQDHRDGPLIGADGYSNLEQWLNGLVPPL</sequence>
<gene>
    <name evidence="4" type="ORF">CHU95_21385</name>
</gene>
<protein>
    <submittedName>
        <fullName evidence="4">Pectate lyase</fullName>
    </submittedName>
</protein>
<dbReference type="InterPro" id="IPR012334">
    <property type="entry name" value="Pectin_lyas_fold"/>
</dbReference>
<dbReference type="AlphaFoldDB" id="A0A255YR70"/>
<dbReference type="GO" id="GO:0016829">
    <property type="term" value="F:lyase activity"/>
    <property type="evidence" value="ECO:0007669"/>
    <property type="project" value="UniProtKB-KW"/>
</dbReference>
<comment type="caution">
    <text evidence="4">The sequence shown here is derived from an EMBL/GenBank/DDBJ whole genome shotgun (WGS) entry which is preliminary data.</text>
</comment>
<name>A0A255YR70_9PROT</name>
<evidence type="ECO:0000256" key="3">
    <source>
        <dbReference type="SAM" id="SignalP"/>
    </source>
</evidence>
<feature type="chain" id="PRO_5012445835" evidence="3">
    <location>
        <begin position="30"/>
        <end position="447"/>
    </location>
</feature>
<dbReference type="PANTHER" id="PTHR42970">
    <property type="entry name" value="PECTATE LYASE C-RELATED"/>
    <property type="match status" value="1"/>
</dbReference>
<dbReference type="OrthoDB" id="8737820at2"/>
<proteinExistence type="predicted"/>
<dbReference type="SUPFAM" id="SSF51126">
    <property type="entry name" value="Pectin lyase-like"/>
    <property type="match status" value="1"/>
</dbReference>
<keyword evidence="1" id="KW-0479">Metal-binding</keyword>
<dbReference type="InterPro" id="IPR052063">
    <property type="entry name" value="Polysaccharide_Lyase_1"/>
</dbReference>
<dbReference type="InterPro" id="IPR011050">
    <property type="entry name" value="Pectin_lyase_fold/virulence"/>
</dbReference>
<dbReference type="PANTHER" id="PTHR42970:SF1">
    <property type="entry name" value="PECTATE LYASE C-RELATED"/>
    <property type="match status" value="1"/>
</dbReference>
<evidence type="ECO:0000256" key="2">
    <source>
        <dbReference type="ARBA" id="ARBA00023180"/>
    </source>
</evidence>
<dbReference type="GO" id="GO:0046872">
    <property type="term" value="F:metal ion binding"/>
    <property type="evidence" value="ECO:0007669"/>
    <property type="project" value="UniProtKB-KW"/>
</dbReference>
<keyword evidence="3" id="KW-0732">Signal</keyword>
<dbReference type="EMBL" id="NOXU01000032">
    <property type="protein sequence ID" value="OYQ31692.1"/>
    <property type="molecule type" value="Genomic_DNA"/>
</dbReference>